<gene>
    <name evidence="1" type="ORF">CLV72_107102</name>
</gene>
<organism evidence="1 2">
    <name type="scientific">Allonocardiopsis opalescens</name>
    <dbReference type="NCBI Taxonomy" id="1144618"/>
    <lineage>
        <taxon>Bacteria</taxon>
        <taxon>Bacillati</taxon>
        <taxon>Actinomycetota</taxon>
        <taxon>Actinomycetes</taxon>
        <taxon>Streptosporangiales</taxon>
        <taxon>Allonocardiopsis</taxon>
    </lineage>
</organism>
<dbReference type="AlphaFoldDB" id="A0A2T0PYP2"/>
<keyword evidence="2" id="KW-1185">Reference proteome</keyword>
<dbReference type="EMBL" id="PVZC01000007">
    <property type="protein sequence ID" value="PRX96579.1"/>
    <property type="molecule type" value="Genomic_DNA"/>
</dbReference>
<evidence type="ECO:0000313" key="2">
    <source>
        <dbReference type="Proteomes" id="UP000237846"/>
    </source>
</evidence>
<comment type="caution">
    <text evidence="1">The sequence shown here is derived from an EMBL/GenBank/DDBJ whole genome shotgun (WGS) entry which is preliminary data.</text>
</comment>
<proteinExistence type="predicted"/>
<sequence length="54" mass="5775">MSAPLAIGIDHVIMSLGSAPSSDAALKAIEELAAEFRLVIWDPQSQEASLPNRR</sequence>
<protein>
    <submittedName>
        <fullName evidence="1">Uncharacterized protein</fullName>
    </submittedName>
</protein>
<name>A0A2T0PYP2_9ACTN</name>
<dbReference type="Proteomes" id="UP000237846">
    <property type="component" value="Unassembled WGS sequence"/>
</dbReference>
<accession>A0A2T0PYP2</accession>
<evidence type="ECO:0000313" key="1">
    <source>
        <dbReference type="EMBL" id="PRX96579.1"/>
    </source>
</evidence>
<reference evidence="1 2" key="1">
    <citation type="submission" date="2018-03" db="EMBL/GenBank/DDBJ databases">
        <title>Genomic Encyclopedia of Archaeal and Bacterial Type Strains, Phase II (KMG-II): from individual species to whole genera.</title>
        <authorList>
            <person name="Goeker M."/>
        </authorList>
    </citation>
    <scope>NUCLEOTIDE SEQUENCE [LARGE SCALE GENOMIC DNA]</scope>
    <source>
        <strain evidence="1 2">DSM 45601</strain>
    </source>
</reference>